<dbReference type="GO" id="GO:0008270">
    <property type="term" value="F:zinc ion binding"/>
    <property type="evidence" value="ECO:0007669"/>
    <property type="project" value="UniProtKB-KW"/>
</dbReference>
<dbReference type="KEGG" id="acan:ACA1_158540"/>
<feature type="region of interest" description="Disordered" evidence="5">
    <location>
        <begin position="247"/>
        <end position="296"/>
    </location>
</feature>
<feature type="region of interest" description="Disordered" evidence="5">
    <location>
        <begin position="164"/>
        <end position="212"/>
    </location>
</feature>
<dbReference type="GeneID" id="14923002"/>
<dbReference type="GO" id="GO:0006355">
    <property type="term" value="P:regulation of DNA-templated transcription"/>
    <property type="evidence" value="ECO:0007669"/>
    <property type="project" value="InterPro"/>
</dbReference>
<dbReference type="EMBL" id="KB007890">
    <property type="protein sequence ID" value="ELR22079.1"/>
    <property type="molecule type" value="Genomic_DNA"/>
</dbReference>
<feature type="compositionally biased region" description="Low complexity" evidence="5">
    <location>
        <begin position="164"/>
        <end position="180"/>
    </location>
</feature>
<keyword evidence="3" id="KW-0862">Zinc</keyword>
<keyword evidence="8" id="KW-1185">Reference proteome</keyword>
<dbReference type="Pfam" id="PF00320">
    <property type="entry name" value="GATA"/>
    <property type="match status" value="1"/>
</dbReference>
<evidence type="ECO:0000259" key="6">
    <source>
        <dbReference type="PROSITE" id="PS50114"/>
    </source>
</evidence>
<dbReference type="InterPro" id="IPR051140">
    <property type="entry name" value="GATA_TF"/>
</dbReference>
<feature type="region of interest" description="Disordered" evidence="5">
    <location>
        <begin position="81"/>
        <end position="138"/>
    </location>
</feature>
<keyword evidence="2 4" id="KW-0863">Zinc-finger</keyword>
<accession>L8H9C0</accession>
<dbReference type="Proteomes" id="UP000011083">
    <property type="component" value="Unassembled WGS sequence"/>
</dbReference>
<dbReference type="VEuPathDB" id="AmoebaDB:ACA1_158540"/>
<feature type="domain" description="GATA-type" evidence="6">
    <location>
        <begin position="296"/>
        <end position="332"/>
    </location>
</feature>
<keyword evidence="1" id="KW-0479">Metal-binding</keyword>
<dbReference type="RefSeq" id="XP_004348537.1">
    <property type="nucleotide sequence ID" value="XM_004348487.1"/>
</dbReference>
<evidence type="ECO:0000256" key="4">
    <source>
        <dbReference type="PROSITE-ProRule" id="PRU00094"/>
    </source>
</evidence>
<dbReference type="InterPro" id="IPR013088">
    <property type="entry name" value="Znf_NHR/GATA"/>
</dbReference>
<evidence type="ECO:0000313" key="8">
    <source>
        <dbReference type="Proteomes" id="UP000011083"/>
    </source>
</evidence>
<feature type="compositionally biased region" description="Low complexity" evidence="5">
    <location>
        <begin position="81"/>
        <end position="100"/>
    </location>
</feature>
<dbReference type="GO" id="GO:0043565">
    <property type="term" value="F:sequence-specific DNA binding"/>
    <property type="evidence" value="ECO:0007669"/>
    <property type="project" value="InterPro"/>
</dbReference>
<dbReference type="SUPFAM" id="SSF57716">
    <property type="entry name" value="Glucocorticoid receptor-like (DNA-binding domain)"/>
    <property type="match status" value="1"/>
</dbReference>
<feature type="compositionally biased region" description="Basic residues" evidence="5">
    <location>
        <begin position="397"/>
        <end position="409"/>
    </location>
</feature>
<reference evidence="7 8" key="1">
    <citation type="journal article" date="2013" name="Genome Biol.">
        <title>Genome of Acanthamoeba castellanii highlights extensive lateral gene transfer and early evolution of tyrosine kinase signaling.</title>
        <authorList>
            <person name="Clarke M."/>
            <person name="Lohan A.J."/>
            <person name="Liu B."/>
            <person name="Lagkouvardos I."/>
            <person name="Roy S."/>
            <person name="Zafar N."/>
            <person name="Bertelli C."/>
            <person name="Schilde C."/>
            <person name="Kianianmomeni A."/>
            <person name="Burglin T.R."/>
            <person name="Frech C."/>
            <person name="Turcotte B."/>
            <person name="Kopec K.O."/>
            <person name="Synnott J.M."/>
            <person name="Choo C."/>
            <person name="Paponov I."/>
            <person name="Finkler A."/>
            <person name="Soon Heng Tan C."/>
            <person name="Hutchins A.P."/>
            <person name="Weinmeier T."/>
            <person name="Rattei T."/>
            <person name="Chu J.S."/>
            <person name="Gimenez G."/>
            <person name="Irimia M."/>
            <person name="Rigden D.J."/>
            <person name="Fitzpatrick D.A."/>
            <person name="Lorenzo-Morales J."/>
            <person name="Bateman A."/>
            <person name="Chiu C.H."/>
            <person name="Tang P."/>
            <person name="Hegemann P."/>
            <person name="Fromm H."/>
            <person name="Raoult D."/>
            <person name="Greub G."/>
            <person name="Miranda-Saavedra D."/>
            <person name="Chen N."/>
            <person name="Nash P."/>
            <person name="Ginger M.L."/>
            <person name="Horn M."/>
            <person name="Schaap P."/>
            <person name="Caler L."/>
            <person name="Loftus B."/>
        </authorList>
    </citation>
    <scope>NUCLEOTIDE SEQUENCE [LARGE SCALE GENOMIC DNA]</scope>
    <source>
        <strain evidence="7 8">Neff</strain>
    </source>
</reference>
<dbReference type="InterPro" id="IPR000679">
    <property type="entry name" value="Znf_GATA"/>
</dbReference>
<dbReference type="PANTHER" id="PTHR45658">
    <property type="entry name" value="GATA TRANSCRIPTION FACTOR"/>
    <property type="match status" value="1"/>
</dbReference>
<organism evidence="7 8">
    <name type="scientific">Acanthamoeba castellanii (strain ATCC 30010 / Neff)</name>
    <dbReference type="NCBI Taxonomy" id="1257118"/>
    <lineage>
        <taxon>Eukaryota</taxon>
        <taxon>Amoebozoa</taxon>
        <taxon>Discosea</taxon>
        <taxon>Longamoebia</taxon>
        <taxon>Centramoebida</taxon>
        <taxon>Acanthamoebidae</taxon>
        <taxon>Acanthamoeba</taxon>
    </lineage>
</organism>
<dbReference type="Gene3D" id="3.30.50.10">
    <property type="entry name" value="Erythroid Transcription Factor GATA-1, subunit A"/>
    <property type="match status" value="1"/>
</dbReference>
<dbReference type="OMA" id="PATIVNR"/>
<proteinExistence type="predicted"/>
<dbReference type="OrthoDB" id="2162994at2759"/>
<evidence type="ECO:0000256" key="2">
    <source>
        <dbReference type="ARBA" id="ARBA00022771"/>
    </source>
</evidence>
<dbReference type="AlphaFoldDB" id="L8H9C0"/>
<evidence type="ECO:0000256" key="3">
    <source>
        <dbReference type="ARBA" id="ARBA00022833"/>
    </source>
</evidence>
<sequence length="409" mass="44611">MASPLFLWLADQDSSSPQPPHLVALPPATIVNRHRPHQPLPHHQVDQDVNQLLLLSAVHYPGALHLSVPFPPFGLPSRASPTPAAFAPATPTPTTTKAAPPGSPHESQATAKRSRRRVSMTTSSASRMSSPTTSHTKMDINFLTTPTECHDHSFEFGGAVVEWSSPLSSPRGSPRSGRTRSCGEESPLPPSPPPAGRADRHHHPGGGGHQAGNRVVQLAAEEVKERWREREESMVSLKHTHKAIAANRQAQQNQNQKRRRKDQPTSSSSSSSSQEDEEDESDGGHDAAGGSREPRVMTGRTCMHCGITSTPEWRTGPDGKGTLCNACGLRYRKFVRAEEKRGVVIAFPAMPALAKPRKRRRLAQQQQQTSDEADGGGESVLMDTTRTRTKQDNRDQAHKKKKKRKATAS</sequence>
<protein>
    <submittedName>
        <fullName evidence="7">GATA zinc finger domain containing protein</fullName>
    </submittedName>
</protein>
<dbReference type="PROSITE" id="PS00344">
    <property type="entry name" value="GATA_ZN_FINGER_1"/>
    <property type="match status" value="1"/>
</dbReference>
<feature type="compositionally biased region" description="Basic and acidic residues" evidence="5">
    <location>
        <begin position="385"/>
        <end position="396"/>
    </location>
</feature>
<dbReference type="PROSITE" id="PS50114">
    <property type="entry name" value="GATA_ZN_FINGER_2"/>
    <property type="match status" value="1"/>
</dbReference>
<evidence type="ECO:0000256" key="5">
    <source>
        <dbReference type="SAM" id="MobiDB-lite"/>
    </source>
</evidence>
<dbReference type="CDD" id="cd00202">
    <property type="entry name" value="ZnF_GATA"/>
    <property type="match status" value="1"/>
</dbReference>
<gene>
    <name evidence="7" type="ORF">ACA1_158540</name>
</gene>
<evidence type="ECO:0000313" key="7">
    <source>
        <dbReference type="EMBL" id="ELR22079.1"/>
    </source>
</evidence>
<feature type="compositionally biased region" description="Low complexity" evidence="5">
    <location>
        <begin position="119"/>
        <end position="134"/>
    </location>
</feature>
<evidence type="ECO:0000256" key="1">
    <source>
        <dbReference type="ARBA" id="ARBA00022723"/>
    </source>
</evidence>
<feature type="region of interest" description="Disordered" evidence="5">
    <location>
        <begin position="355"/>
        <end position="409"/>
    </location>
</feature>
<name>L8H9C0_ACACF</name>
<dbReference type="SMART" id="SM00401">
    <property type="entry name" value="ZnF_GATA"/>
    <property type="match status" value="1"/>
</dbReference>